<keyword evidence="7" id="KW-1133">Transmembrane helix</keyword>
<dbReference type="Proteomes" id="UP000220133">
    <property type="component" value="Chromosome"/>
</dbReference>
<proteinExistence type="inferred from homology"/>
<keyword evidence="7" id="KW-0812">Transmembrane</keyword>
<evidence type="ECO:0000256" key="3">
    <source>
        <dbReference type="ARBA" id="ARBA00022801"/>
    </source>
</evidence>
<keyword evidence="2" id="KW-0479">Metal-binding</keyword>
<comment type="cofactor">
    <cofactor evidence="6">
        <name>Zn(2+)</name>
        <dbReference type="ChEBI" id="CHEBI:29105"/>
    </cofactor>
    <text evidence="6">Binds 1 zinc ion per subunit.</text>
</comment>
<dbReference type="GO" id="GO:0051603">
    <property type="term" value="P:proteolysis involved in protein catabolic process"/>
    <property type="evidence" value="ECO:0007669"/>
    <property type="project" value="TreeGrafter"/>
</dbReference>
<dbReference type="AlphaFoldDB" id="A0A291QSP9"/>
<dbReference type="GO" id="GO:0016020">
    <property type="term" value="C:membrane"/>
    <property type="evidence" value="ECO:0007669"/>
    <property type="project" value="TreeGrafter"/>
</dbReference>
<dbReference type="PANTHER" id="PTHR22726:SF1">
    <property type="entry name" value="METALLOENDOPEPTIDASE OMA1, MITOCHONDRIAL"/>
    <property type="match status" value="1"/>
</dbReference>
<dbReference type="PANTHER" id="PTHR22726">
    <property type="entry name" value="METALLOENDOPEPTIDASE OMA1"/>
    <property type="match status" value="1"/>
</dbReference>
<evidence type="ECO:0000256" key="5">
    <source>
        <dbReference type="ARBA" id="ARBA00023049"/>
    </source>
</evidence>
<evidence type="ECO:0000256" key="4">
    <source>
        <dbReference type="ARBA" id="ARBA00022833"/>
    </source>
</evidence>
<organism evidence="9 10">
    <name type="scientific">Chitinophaga caeni</name>
    <dbReference type="NCBI Taxonomy" id="2029983"/>
    <lineage>
        <taxon>Bacteria</taxon>
        <taxon>Pseudomonadati</taxon>
        <taxon>Bacteroidota</taxon>
        <taxon>Chitinophagia</taxon>
        <taxon>Chitinophagales</taxon>
        <taxon>Chitinophagaceae</taxon>
        <taxon>Chitinophaga</taxon>
    </lineage>
</organism>
<dbReference type="InterPro" id="IPR001915">
    <property type="entry name" value="Peptidase_M48"/>
</dbReference>
<evidence type="ECO:0000259" key="8">
    <source>
        <dbReference type="Pfam" id="PF01435"/>
    </source>
</evidence>
<feature type="domain" description="Peptidase M48" evidence="8">
    <location>
        <begin position="171"/>
        <end position="343"/>
    </location>
</feature>
<dbReference type="GO" id="GO:0004222">
    <property type="term" value="F:metalloendopeptidase activity"/>
    <property type="evidence" value="ECO:0007669"/>
    <property type="project" value="InterPro"/>
</dbReference>
<keyword evidence="1 6" id="KW-0645">Protease</keyword>
<keyword evidence="10" id="KW-1185">Reference proteome</keyword>
<dbReference type="Gene3D" id="3.30.2010.10">
    <property type="entry name" value="Metalloproteases ('zincins'), catalytic domain"/>
    <property type="match status" value="1"/>
</dbReference>
<dbReference type="RefSeq" id="WP_098193433.1">
    <property type="nucleotide sequence ID" value="NZ_CP023777.1"/>
</dbReference>
<keyword evidence="5 6" id="KW-0482">Metalloprotease</keyword>
<reference evidence="9 10" key="1">
    <citation type="submission" date="2017-10" db="EMBL/GenBank/DDBJ databases">
        <title>Paenichitinophaga pekingensis gen. nov., sp. nov., isolated from activated sludge.</title>
        <authorList>
            <person name="Jin D."/>
            <person name="Kong X."/>
            <person name="Deng Y."/>
            <person name="Bai Z."/>
        </authorList>
    </citation>
    <scope>NUCLEOTIDE SEQUENCE [LARGE SCALE GENOMIC DNA]</scope>
    <source>
        <strain evidence="9 10">13</strain>
    </source>
</reference>
<gene>
    <name evidence="9" type="ORF">COR50_07545</name>
</gene>
<keyword evidence="3 6" id="KW-0378">Hydrolase</keyword>
<keyword evidence="7" id="KW-0472">Membrane</keyword>
<feature type="transmembrane region" description="Helical" evidence="7">
    <location>
        <begin position="113"/>
        <end position="136"/>
    </location>
</feature>
<dbReference type="EMBL" id="CP023777">
    <property type="protein sequence ID" value="ATL47049.1"/>
    <property type="molecule type" value="Genomic_DNA"/>
</dbReference>
<dbReference type="KEGG" id="cbae:COR50_07545"/>
<evidence type="ECO:0000256" key="7">
    <source>
        <dbReference type="SAM" id="Phobius"/>
    </source>
</evidence>
<evidence type="ECO:0000256" key="1">
    <source>
        <dbReference type="ARBA" id="ARBA00022670"/>
    </source>
</evidence>
<dbReference type="InterPro" id="IPR051156">
    <property type="entry name" value="Mito/Outer_Membr_Metalloprot"/>
</dbReference>
<keyword evidence="4 6" id="KW-0862">Zinc</keyword>
<accession>A0A291QSP9</accession>
<evidence type="ECO:0000313" key="10">
    <source>
        <dbReference type="Proteomes" id="UP000220133"/>
    </source>
</evidence>
<evidence type="ECO:0000256" key="2">
    <source>
        <dbReference type="ARBA" id="ARBA00022723"/>
    </source>
</evidence>
<dbReference type="GO" id="GO:0046872">
    <property type="term" value="F:metal ion binding"/>
    <property type="evidence" value="ECO:0007669"/>
    <property type="project" value="UniProtKB-KW"/>
</dbReference>
<dbReference type="OrthoDB" id="9810445at2"/>
<protein>
    <recommendedName>
        <fullName evidence="8">Peptidase M48 domain-containing protein</fullName>
    </recommendedName>
</protein>
<comment type="similarity">
    <text evidence="6">Belongs to the peptidase M48 family.</text>
</comment>
<name>A0A291QSP9_9BACT</name>
<sequence length="368" mass="42410">MPRKIFPNIYDAQYISESSGNREMPAKAYFLKDKLVIQLEDEHGAEVQVFWFWENIIIEKNLIGNVELHYQGYPKQILKCTSLGFSEEFAKTWQQVNEKNWFKRTFPNTMAQFYIICLALITFLVCAYFWLIPIIANQIAKRIPRAWEVSIGEQSYESISRNFVVDSSKTRLVNEFFAALHIDSKYPVKITVVKDSIMNAFAVPGGHIVVYTALINSMQHPEELAALLSHEYSHVALQHTTRTLFRSMGTYLLVSSLFGNWDGVAAVFVENANNLKTLEYSRKLEKEADMNGLKLLTERNIDPVGFSELFKTLKAGSKSQGELVEWMSSHPDTNRRIEYIQKEISDHSPKVLPQPALEVIWEQLKQEQ</sequence>
<evidence type="ECO:0000313" key="9">
    <source>
        <dbReference type="EMBL" id="ATL47049.1"/>
    </source>
</evidence>
<dbReference type="CDD" id="cd07332">
    <property type="entry name" value="M48C_Oma1_like"/>
    <property type="match status" value="1"/>
</dbReference>
<evidence type="ECO:0000256" key="6">
    <source>
        <dbReference type="RuleBase" id="RU003983"/>
    </source>
</evidence>
<dbReference type="Pfam" id="PF01435">
    <property type="entry name" value="Peptidase_M48"/>
    <property type="match status" value="1"/>
</dbReference>